<dbReference type="Proteomes" id="UP001642540">
    <property type="component" value="Unassembled WGS sequence"/>
</dbReference>
<feature type="signal peptide" evidence="1">
    <location>
        <begin position="1"/>
        <end position="17"/>
    </location>
</feature>
<accession>A0ABP1QIL8</accession>
<sequence>MGILFLTLGLLVHISMSNPPCNDDITNCPAVPYDWCPSIRYKQLVCCFGQCDCCTNGKCCDYPGCAGEQGLCYNPYEGGCDGYGDCRHGNGTTRV</sequence>
<protein>
    <submittedName>
        <fullName evidence="2">Uncharacterized protein</fullName>
    </submittedName>
</protein>
<feature type="chain" id="PRO_5046614490" evidence="1">
    <location>
        <begin position="18"/>
        <end position="95"/>
    </location>
</feature>
<keyword evidence="3" id="KW-1185">Reference proteome</keyword>
<evidence type="ECO:0000256" key="1">
    <source>
        <dbReference type="SAM" id="SignalP"/>
    </source>
</evidence>
<name>A0ABP1QIL8_9HEXA</name>
<gene>
    <name evidence="2" type="ORF">ODALV1_LOCUS11776</name>
</gene>
<evidence type="ECO:0000313" key="3">
    <source>
        <dbReference type="Proteomes" id="UP001642540"/>
    </source>
</evidence>
<keyword evidence="1" id="KW-0732">Signal</keyword>
<proteinExistence type="predicted"/>
<dbReference type="EMBL" id="CAXLJM020000035">
    <property type="protein sequence ID" value="CAL8104493.1"/>
    <property type="molecule type" value="Genomic_DNA"/>
</dbReference>
<reference evidence="2 3" key="1">
    <citation type="submission" date="2024-08" db="EMBL/GenBank/DDBJ databases">
        <authorList>
            <person name="Cucini C."/>
            <person name="Frati F."/>
        </authorList>
    </citation>
    <scope>NUCLEOTIDE SEQUENCE [LARGE SCALE GENOMIC DNA]</scope>
</reference>
<organism evidence="2 3">
    <name type="scientific">Orchesella dallaii</name>
    <dbReference type="NCBI Taxonomy" id="48710"/>
    <lineage>
        <taxon>Eukaryota</taxon>
        <taxon>Metazoa</taxon>
        <taxon>Ecdysozoa</taxon>
        <taxon>Arthropoda</taxon>
        <taxon>Hexapoda</taxon>
        <taxon>Collembola</taxon>
        <taxon>Entomobryomorpha</taxon>
        <taxon>Entomobryoidea</taxon>
        <taxon>Orchesellidae</taxon>
        <taxon>Orchesellinae</taxon>
        <taxon>Orchesella</taxon>
    </lineage>
</organism>
<comment type="caution">
    <text evidence="2">The sequence shown here is derived from an EMBL/GenBank/DDBJ whole genome shotgun (WGS) entry which is preliminary data.</text>
</comment>
<evidence type="ECO:0000313" key="2">
    <source>
        <dbReference type="EMBL" id="CAL8104493.1"/>
    </source>
</evidence>